<accession>A0A8S1NP47</accession>
<name>A0A8S1NP47_9CILI</name>
<keyword evidence="3" id="KW-1185">Reference proteome</keyword>
<dbReference type="EMBL" id="CAJJDN010000060">
    <property type="protein sequence ID" value="CAD8093119.1"/>
    <property type="molecule type" value="Genomic_DNA"/>
</dbReference>
<evidence type="ECO:0000313" key="2">
    <source>
        <dbReference type="EMBL" id="CAD8093119.1"/>
    </source>
</evidence>
<dbReference type="OrthoDB" id="309961at2759"/>
<comment type="caution">
    <text evidence="2">The sequence shown here is derived from an EMBL/GenBank/DDBJ whole genome shotgun (WGS) entry which is preliminary data.</text>
</comment>
<gene>
    <name evidence="2" type="ORF">PSON_ATCC_30995.1.T0600105</name>
</gene>
<evidence type="ECO:0000313" key="3">
    <source>
        <dbReference type="Proteomes" id="UP000692954"/>
    </source>
</evidence>
<reference evidence="2" key="1">
    <citation type="submission" date="2021-01" db="EMBL/GenBank/DDBJ databases">
        <authorList>
            <consortium name="Genoscope - CEA"/>
            <person name="William W."/>
        </authorList>
    </citation>
    <scope>NUCLEOTIDE SEQUENCE</scope>
</reference>
<organism evidence="2 3">
    <name type="scientific">Paramecium sonneborni</name>
    <dbReference type="NCBI Taxonomy" id="65129"/>
    <lineage>
        <taxon>Eukaryota</taxon>
        <taxon>Sar</taxon>
        <taxon>Alveolata</taxon>
        <taxon>Ciliophora</taxon>
        <taxon>Intramacronucleata</taxon>
        <taxon>Oligohymenophorea</taxon>
        <taxon>Peniculida</taxon>
        <taxon>Parameciidae</taxon>
        <taxon>Paramecium</taxon>
    </lineage>
</organism>
<protein>
    <submittedName>
        <fullName evidence="2">Uncharacterized protein</fullName>
    </submittedName>
</protein>
<keyword evidence="1" id="KW-0175">Coiled coil</keyword>
<feature type="coiled-coil region" evidence="1">
    <location>
        <begin position="1"/>
        <end position="200"/>
    </location>
</feature>
<proteinExistence type="predicted"/>
<dbReference type="Proteomes" id="UP000692954">
    <property type="component" value="Unassembled WGS sequence"/>
</dbReference>
<dbReference type="AlphaFoldDB" id="A0A8S1NP47"/>
<feature type="coiled-coil region" evidence="1">
    <location>
        <begin position="300"/>
        <end position="383"/>
    </location>
</feature>
<evidence type="ECO:0000256" key="1">
    <source>
        <dbReference type="SAM" id="Coils"/>
    </source>
</evidence>
<sequence length="420" mass="50892">MNHLERQLHQQGKKIKSLAQELDDIKQRYSELQFKLNQEEEKNKILQSDLDKYTQMKYEQRRQIQFLESQRDNLLEQLKSLHEYNSSMFNLQHNNSFNKMRTVQQLTLTQDELQKSQQQLLRLQSENVELRSKVQELMLTNQQQNEQIQVYPQQIENLRQKYIQLLSERDLQILQLAEKIEQLRKDQQIKEEKCQKIEFEESDITEDTNSNQDGNLFQQTLIDNAETIKTMKKSDEEKQKTILHLSEQVTLLQIENSKQRQLYTSQQITKLYPQEIQLQIRRIQQLRSILPQFTTKIAILQMKQQEINQLRQRTQDLENELKYQQKELTKYKQKYQNKKRKLGDIKEQFSNVLSENWKIKEKLLDIIKNEQQVEQLLQNLSKELCFDEYPFESLDELLNSYNKIKMKLLNQSEQKHMRLL</sequence>